<protein>
    <recommendedName>
        <fullName evidence="5">Inhibitor I9 domain-containing protein</fullName>
    </recommendedName>
</protein>
<dbReference type="GO" id="GO:0042144">
    <property type="term" value="P:vacuole fusion, non-autophagic"/>
    <property type="evidence" value="ECO:0007669"/>
    <property type="project" value="TreeGrafter"/>
</dbReference>
<comment type="similarity">
    <text evidence="1">Belongs to the protease inhibitor I9 family.</text>
</comment>
<proteinExistence type="inferred from homology"/>
<evidence type="ECO:0000313" key="3">
    <source>
        <dbReference type="EMBL" id="KAK3216731.1"/>
    </source>
</evidence>
<evidence type="ECO:0000256" key="1">
    <source>
        <dbReference type="ARBA" id="ARBA00038069"/>
    </source>
</evidence>
<evidence type="ECO:0000256" key="2">
    <source>
        <dbReference type="SAM" id="SignalP"/>
    </source>
</evidence>
<dbReference type="PANTHER" id="PTHR28288">
    <property type="entry name" value="PROTEASE B INHIBITOR 2"/>
    <property type="match status" value="1"/>
</dbReference>
<name>A0AAN6M9B2_9PLEO</name>
<organism evidence="3 4">
    <name type="scientific">Pseudopithomyces chartarum</name>
    <dbReference type="NCBI Taxonomy" id="1892770"/>
    <lineage>
        <taxon>Eukaryota</taxon>
        <taxon>Fungi</taxon>
        <taxon>Dikarya</taxon>
        <taxon>Ascomycota</taxon>
        <taxon>Pezizomycotina</taxon>
        <taxon>Dothideomycetes</taxon>
        <taxon>Pleosporomycetidae</taxon>
        <taxon>Pleosporales</taxon>
        <taxon>Massarineae</taxon>
        <taxon>Didymosphaeriaceae</taxon>
        <taxon>Pseudopithomyces</taxon>
    </lineage>
</organism>
<evidence type="ECO:0000313" key="4">
    <source>
        <dbReference type="Proteomes" id="UP001280581"/>
    </source>
</evidence>
<dbReference type="EMBL" id="WVTA01000001">
    <property type="protein sequence ID" value="KAK3216731.1"/>
    <property type="molecule type" value="Genomic_DNA"/>
</dbReference>
<comment type="caution">
    <text evidence="3">The sequence shown here is derived from an EMBL/GenBank/DDBJ whole genome shotgun (WGS) entry which is preliminary data.</text>
</comment>
<keyword evidence="2" id="KW-0732">Signal</keyword>
<reference evidence="3 4" key="1">
    <citation type="submission" date="2021-02" db="EMBL/GenBank/DDBJ databases">
        <title>Genome assembly of Pseudopithomyces chartarum.</title>
        <authorList>
            <person name="Jauregui R."/>
            <person name="Singh J."/>
            <person name="Voisey C."/>
        </authorList>
    </citation>
    <scope>NUCLEOTIDE SEQUENCE [LARGE SCALE GENOMIC DNA]</scope>
    <source>
        <strain evidence="3 4">AGR01</strain>
    </source>
</reference>
<accession>A0AAN6M9B2</accession>
<sequence length="107" mass="11783">MHLTLSTLLVLLFAAIAMAIAPTFHDVIISFPKDAPSHLLEDAKKKVKDTKGAKITHEYTIINAFAARVPENMFTEIQALSTEYPPVIEGDGIMTTQDTKQDNKVSI</sequence>
<keyword evidence="4" id="KW-1185">Reference proteome</keyword>
<dbReference type="InterPro" id="IPR052471">
    <property type="entry name" value="PBI_I9"/>
</dbReference>
<dbReference type="PANTHER" id="PTHR28288:SF1">
    <property type="entry name" value="INHIBITOR I9 DOMAIN-CONTAINING PROTEIN"/>
    <property type="match status" value="1"/>
</dbReference>
<dbReference type="InterPro" id="IPR037045">
    <property type="entry name" value="S8pro/Inhibitor_I9_sf"/>
</dbReference>
<gene>
    <name evidence="3" type="ORF">GRF29_1g786471</name>
</gene>
<feature type="signal peptide" evidence="2">
    <location>
        <begin position="1"/>
        <end position="19"/>
    </location>
</feature>
<dbReference type="GO" id="GO:0004866">
    <property type="term" value="F:endopeptidase inhibitor activity"/>
    <property type="evidence" value="ECO:0007669"/>
    <property type="project" value="TreeGrafter"/>
</dbReference>
<dbReference type="Gene3D" id="3.30.70.80">
    <property type="entry name" value="Peptidase S8 propeptide/proteinase inhibitor I9"/>
    <property type="match status" value="1"/>
</dbReference>
<feature type="chain" id="PRO_5042959792" description="Inhibitor I9 domain-containing protein" evidence="2">
    <location>
        <begin position="20"/>
        <end position="107"/>
    </location>
</feature>
<dbReference type="SUPFAM" id="SSF54897">
    <property type="entry name" value="Protease propeptides/inhibitors"/>
    <property type="match status" value="1"/>
</dbReference>
<dbReference type="Proteomes" id="UP001280581">
    <property type="component" value="Unassembled WGS sequence"/>
</dbReference>
<evidence type="ECO:0008006" key="5">
    <source>
        <dbReference type="Google" id="ProtNLM"/>
    </source>
</evidence>
<dbReference type="AlphaFoldDB" id="A0AAN6M9B2"/>